<dbReference type="InterPro" id="IPR001753">
    <property type="entry name" value="Enoyl-CoA_hydra/iso"/>
</dbReference>
<gene>
    <name evidence="4" type="ORF">CLV40_110240</name>
</gene>
<dbReference type="NCBIfam" id="NF042432">
    <property type="entry name" value="DHPACoAdixog_DpgC"/>
    <property type="match status" value="1"/>
</dbReference>
<dbReference type="OrthoDB" id="7337390at2"/>
<evidence type="ECO:0000256" key="3">
    <source>
        <dbReference type="ARBA" id="ARBA00023239"/>
    </source>
</evidence>
<dbReference type="Proteomes" id="UP000239203">
    <property type="component" value="Unassembled WGS sequence"/>
</dbReference>
<protein>
    <submittedName>
        <fullName evidence="4">Thioesterase DpgC</fullName>
    </submittedName>
</protein>
<dbReference type="InterPro" id="IPR029045">
    <property type="entry name" value="ClpP/crotonase-like_dom_sf"/>
</dbReference>
<keyword evidence="2" id="KW-0443">Lipid metabolism</keyword>
<dbReference type="CDD" id="cd06558">
    <property type="entry name" value="crotonase-like"/>
    <property type="match status" value="1"/>
</dbReference>
<dbReference type="EMBL" id="PTIX01000010">
    <property type="protein sequence ID" value="PPK66536.1"/>
    <property type="molecule type" value="Genomic_DNA"/>
</dbReference>
<keyword evidence="5" id="KW-1185">Reference proteome</keyword>
<reference evidence="4 5" key="1">
    <citation type="submission" date="2018-02" db="EMBL/GenBank/DDBJ databases">
        <title>Genomic Encyclopedia of Archaeal and Bacterial Type Strains, Phase II (KMG-II): from individual species to whole genera.</title>
        <authorList>
            <person name="Goeker M."/>
        </authorList>
    </citation>
    <scope>NUCLEOTIDE SEQUENCE [LARGE SCALE GENOMIC DNA]</scope>
    <source>
        <strain evidence="4 5">YU 961-1</strain>
    </source>
</reference>
<dbReference type="AlphaFoldDB" id="A0A2S6GMZ2"/>
<dbReference type="PANTHER" id="PTHR11941">
    <property type="entry name" value="ENOYL-COA HYDRATASE-RELATED"/>
    <property type="match status" value="1"/>
</dbReference>
<dbReference type="InterPro" id="IPR053482">
    <property type="entry name" value="DPA-CoA_Dioxygenase"/>
</dbReference>
<sequence>MTLFPDLPSLSTLSALARTSEQQLLSLPEPADRGPDDRATAAAIHQTLRAARSHYLSSHVDTIYNAVTDNHRLPLRLPDLLESITTAYPGILPSPHLFTLESGRVQADKEGFEIDQAILLRAVLRSPTSGPHLLESMLRPTPRSLSLLDTFQATGDLRLHSVHLSRQDGITHLTLIREDCLNAEDCQQVDDMETAVDLALLDPTTHVAAVRGGHMTHPRYKNKRVFSSGINLKRLHAGDISLVDFLLRRELGYISKILRGTTTDTDWRSPTVEKPWLAAVDTFAIGGGAQLLHTFDRVIAASDSYYCLPAAQEGIVPGMANLRLTRSVGARVARQILLWGRTIHATDPEASLLFDEVVPPDHMDTTVAEAANRLDNAAVLTNRKMLNLAEEPQDTFRHYAAEFALQQALRIYSQDVLTKVSRFTTAGRNP</sequence>
<evidence type="ECO:0000256" key="1">
    <source>
        <dbReference type="ARBA" id="ARBA00005254"/>
    </source>
</evidence>
<organism evidence="4 5">
    <name type="scientific">Actinokineospora auranticolor</name>
    <dbReference type="NCBI Taxonomy" id="155976"/>
    <lineage>
        <taxon>Bacteria</taxon>
        <taxon>Bacillati</taxon>
        <taxon>Actinomycetota</taxon>
        <taxon>Actinomycetes</taxon>
        <taxon>Pseudonocardiales</taxon>
        <taxon>Pseudonocardiaceae</taxon>
        <taxon>Actinokineospora</taxon>
    </lineage>
</organism>
<dbReference type="Gene3D" id="3.90.226.10">
    <property type="entry name" value="2-enoyl-CoA Hydratase, Chain A, domain 1"/>
    <property type="match status" value="1"/>
</dbReference>
<dbReference type="GO" id="GO:0016829">
    <property type="term" value="F:lyase activity"/>
    <property type="evidence" value="ECO:0007669"/>
    <property type="project" value="UniProtKB-KW"/>
</dbReference>
<dbReference type="PANTHER" id="PTHR11941:SF169">
    <property type="entry name" value="(7AS)-7A-METHYL-1,5-DIOXO-2,3,5,6,7,7A-HEXAHYDRO-1H-INDENE-CARBOXYL-COA HYDROLASE"/>
    <property type="match status" value="1"/>
</dbReference>
<accession>A0A2S6GMZ2</accession>
<evidence type="ECO:0000256" key="2">
    <source>
        <dbReference type="ARBA" id="ARBA00023098"/>
    </source>
</evidence>
<dbReference type="Pfam" id="PF00378">
    <property type="entry name" value="ECH_1"/>
    <property type="match status" value="1"/>
</dbReference>
<proteinExistence type="inferred from homology"/>
<keyword evidence="3" id="KW-0456">Lyase</keyword>
<dbReference type="SUPFAM" id="SSF52096">
    <property type="entry name" value="ClpP/crotonase"/>
    <property type="match status" value="1"/>
</dbReference>
<dbReference type="GO" id="GO:0006635">
    <property type="term" value="P:fatty acid beta-oxidation"/>
    <property type="evidence" value="ECO:0007669"/>
    <property type="project" value="TreeGrafter"/>
</dbReference>
<comment type="caution">
    <text evidence="4">The sequence shown here is derived from an EMBL/GenBank/DDBJ whole genome shotgun (WGS) entry which is preliminary data.</text>
</comment>
<dbReference type="Gene3D" id="1.20.58.1300">
    <property type="match status" value="1"/>
</dbReference>
<comment type="similarity">
    <text evidence="1">Belongs to the enoyl-CoA hydratase/isomerase family.</text>
</comment>
<name>A0A2S6GMZ2_9PSEU</name>
<evidence type="ECO:0000313" key="5">
    <source>
        <dbReference type="Proteomes" id="UP000239203"/>
    </source>
</evidence>
<evidence type="ECO:0000313" key="4">
    <source>
        <dbReference type="EMBL" id="PPK66536.1"/>
    </source>
</evidence>
<dbReference type="RefSeq" id="WP_104480493.1">
    <property type="nucleotide sequence ID" value="NZ_CP154825.1"/>
</dbReference>